<dbReference type="PANTHER" id="PTHR10353:SF137">
    <property type="entry name" value="MYROSINASE 3-RELATED"/>
    <property type="match status" value="1"/>
</dbReference>
<sequence length="125" mass="14512">MPPSNSSNPSYLTDSRANLSTERHGVSIGPKAASEWLFVYPRGIRDLLLYVKREYNNPLIYITENGIDESNNGSLTLKEALADTTRVDYYYRYTVRFGINYVDYKDGLKRYPKLSAHWFKSFLKK</sequence>
<evidence type="ECO:0000313" key="5">
    <source>
        <dbReference type="EMBL" id="KAJ6702843.1"/>
    </source>
</evidence>
<dbReference type="AlphaFoldDB" id="A0A9Q0T6T3"/>
<proteinExistence type="inferred from homology"/>
<keyword evidence="6" id="KW-1185">Reference proteome</keyword>
<evidence type="ECO:0000313" key="6">
    <source>
        <dbReference type="Proteomes" id="UP001151529"/>
    </source>
</evidence>
<dbReference type="EMBL" id="JAPFFL010000009">
    <property type="protein sequence ID" value="KAJ6702843.1"/>
    <property type="molecule type" value="Genomic_DNA"/>
</dbReference>
<gene>
    <name evidence="5" type="ORF">OIU85_028869</name>
</gene>
<dbReference type="SUPFAM" id="SSF51445">
    <property type="entry name" value="(Trans)glycosidases"/>
    <property type="match status" value="1"/>
</dbReference>
<comment type="similarity">
    <text evidence="1 4">Belongs to the glycosyl hydrolase 1 family.</text>
</comment>
<comment type="caution">
    <text evidence="5">The sequence shown here is derived from an EMBL/GenBank/DDBJ whole genome shotgun (WGS) entry which is preliminary data.</text>
</comment>
<dbReference type="OrthoDB" id="65569at2759"/>
<dbReference type="InterPro" id="IPR001360">
    <property type="entry name" value="Glyco_hydro_1"/>
</dbReference>
<evidence type="ECO:0000256" key="3">
    <source>
        <dbReference type="ARBA" id="ARBA00023295"/>
    </source>
</evidence>
<organism evidence="5 6">
    <name type="scientific">Salix viminalis</name>
    <name type="common">Common osier</name>
    <name type="synonym">Basket willow</name>
    <dbReference type="NCBI Taxonomy" id="40686"/>
    <lineage>
        <taxon>Eukaryota</taxon>
        <taxon>Viridiplantae</taxon>
        <taxon>Streptophyta</taxon>
        <taxon>Embryophyta</taxon>
        <taxon>Tracheophyta</taxon>
        <taxon>Spermatophyta</taxon>
        <taxon>Magnoliopsida</taxon>
        <taxon>eudicotyledons</taxon>
        <taxon>Gunneridae</taxon>
        <taxon>Pentapetalae</taxon>
        <taxon>rosids</taxon>
        <taxon>fabids</taxon>
        <taxon>Malpighiales</taxon>
        <taxon>Salicaceae</taxon>
        <taxon>Saliceae</taxon>
        <taxon>Salix</taxon>
    </lineage>
</organism>
<reference evidence="5" key="1">
    <citation type="submission" date="2022-11" db="EMBL/GenBank/DDBJ databases">
        <authorList>
            <person name="Hyden B.L."/>
            <person name="Feng K."/>
            <person name="Yates T."/>
            <person name="Jawdy S."/>
            <person name="Smart L.B."/>
            <person name="Muchero W."/>
        </authorList>
    </citation>
    <scope>NUCLEOTIDE SEQUENCE</scope>
    <source>
        <tissue evidence="5">Shoot tip</tissue>
    </source>
</reference>
<protein>
    <submittedName>
        <fullName evidence="5">GLYCOSYL HYDROLASE</fullName>
    </submittedName>
</protein>
<dbReference type="GO" id="GO:0005975">
    <property type="term" value="P:carbohydrate metabolic process"/>
    <property type="evidence" value="ECO:0007669"/>
    <property type="project" value="InterPro"/>
</dbReference>
<evidence type="ECO:0000256" key="4">
    <source>
        <dbReference type="RuleBase" id="RU003690"/>
    </source>
</evidence>
<name>A0A9Q0T6T3_SALVM</name>
<dbReference type="PANTHER" id="PTHR10353">
    <property type="entry name" value="GLYCOSYL HYDROLASE"/>
    <property type="match status" value="1"/>
</dbReference>
<reference evidence="5" key="2">
    <citation type="journal article" date="2023" name="Int. J. Mol. Sci.">
        <title>De Novo Assembly and Annotation of 11 Diverse Shrub Willow (Salix) Genomes Reveals Novel Gene Organization in Sex-Linked Regions.</title>
        <authorList>
            <person name="Hyden B."/>
            <person name="Feng K."/>
            <person name="Yates T.B."/>
            <person name="Jawdy S."/>
            <person name="Cereghino C."/>
            <person name="Smart L.B."/>
            <person name="Muchero W."/>
        </authorList>
    </citation>
    <scope>NUCLEOTIDE SEQUENCE [LARGE SCALE GENOMIC DNA]</scope>
    <source>
        <tissue evidence="5">Shoot tip</tissue>
    </source>
</reference>
<dbReference type="InterPro" id="IPR017853">
    <property type="entry name" value="GH"/>
</dbReference>
<evidence type="ECO:0000256" key="2">
    <source>
        <dbReference type="ARBA" id="ARBA00022801"/>
    </source>
</evidence>
<keyword evidence="3" id="KW-0326">Glycosidase</keyword>
<dbReference type="Gene3D" id="3.20.20.80">
    <property type="entry name" value="Glycosidases"/>
    <property type="match status" value="2"/>
</dbReference>
<dbReference type="Proteomes" id="UP001151529">
    <property type="component" value="Chromosome 3"/>
</dbReference>
<evidence type="ECO:0000256" key="1">
    <source>
        <dbReference type="ARBA" id="ARBA00010838"/>
    </source>
</evidence>
<dbReference type="Pfam" id="PF00232">
    <property type="entry name" value="Glyco_hydro_1"/>
    <property type="match status" value="1"/>
</dbReference>
<dbReference type="GO" id="GO:0008422">
    <property type="term" value="F:beta-glucosidase activity"/>
    <property type="evidence" value="ECO:0007669"/>
    <property type="project" value="TreeGrafter"/>
</dbReference>
<keyword evidence="2 5" id="KW-0378">Hydrolase</keyword>
<accession>A0A9Q0T6T3</accession>